<dbReference type="InParanoid" id="A0A1E5R2F0"/>
<evidence type="ECO:0000256" key="8">
    <source>
        <dbReference type="ARBA" id="ARBA00022989"/>
    </source>
</evidence>
<comment type="caution">
    <text evidence="12">The sequence shown here is derived from an EMBL/GenBank/DDBJ whole genome shotgun (WGS) entry which is preliminary data.</text>
</comment>
<keyword evidence="6 11" id="KW-0812">Transmembrane</keyword>
<feature type="transmembrane region" description="Helical" evidence="11">
    <location>
        <begin position="36"/>
        <end position="54"/>
    </location>
</feature>
<evidence type="ECO:0000256" key="10">
    <source>
        <dbReference type="ARBA" id="ARBA00023136"/>
    </source>
</evidence>
<comment type="similarity">
    <text evidence="3">Belongs to the COX16 family.</text>
</comment>
<comment type="function">
    <text evidence="1">Required for the assembly of the mitochondrial respiratory chain complex IV (CIV), also known as cytochrome c oxidase. May participate in merging the COX1 and COX2 assembly lines.</text>
</comment>
<keyword evidence="8 11" id="KW-1133">Transmembrane helix</keyword>
<dbReference type="PANTHER" id="PTHR17130:SF14">
    <property type="entry name" value="CYTOCHROME C OXIDASE ASSEMBLY PROTEIN COX16 HOMOLOG, MITOCHONDRIAL"/>
    <property type="match status" value="1"/>
</dbReference>
<evidence type="ECO:0000256" key="1">
    <source>
        <dbReference type="ARBA" id="ARBA00002490"/>
    </source>
</evidence>
<keyword evidence="7" id="KW-0999">Mitochondrion inner membrane</keyword>
<dbReference type="InterPro" id="IPR020164">
    <property type="entry name" value="Cyt_c_Oxase_assmbl_COX16"/>
</dbReference>
<dbReference type="FunCoup" id="A0A1E5R2F0">
    <property type="interactions" value="144"/>
</dbReference>
<reference evidence="13" key="1">
    <citation type="journal article" date="2016" name="Genome Announc.">
        <title>Genome sequences of three species of Hanseniaspora isolated from spontaneous wine fermentations.</title>
        <authorList>
            <person name="Sternes P.R."/>
            <person name="Lee D."/>
            <person name="Kutyna D.R."/>
            <person name="Borneman A.R."/>
        </authorList>
    </citation>
    <scope>NUCLEOTIDE SEQUENCE [LARGE SCALE GENOMIC DNA]</scope>
    <source>
        <strain evidence="13">AWRI3579</strain>
    </source>
</reference>
<evidence type="ECO:0000256" key="7">
    <source>
        <dbReference type="ARBA" id="ARBA00022792"/>
    </source>
</evidence>
<evidence type="ECO:0000256" key="2">
    <source>
        <dbReference type="ARBA" id="ARBA00004434"/>
    </source>
</evidence>
<accession>A0A1E5R2F0</accession>
<dbReference type="Pfam" id="PF14138">
    <property type="entry name" value="COX16"/>
    <property type="match status" value="1"/>
</dbReference>
<dbReference type="EMBL" id="LPNM01000011">
    <property type="protein sequence ID" value="OEJ81087.1"/>
    <property type="molecule type" value="Genomic_DNA"/>
</dbReference>
<organism evidence="12 13">
    <name type="scientific">Hanseniaspora osmophila</name>
    <dbReference type="NCBI Taxonomy" id="56408"/>
    <lineage>
        <taxon>Eukaryota</taxon>
        <taxon>Fungi</taxon>
        <taxon>Dikarya</taxon>
        <taxon>Ascomycota</taxon>
        <taxon>Saccharomycotina</taxon>
        <taxon>Saccharomycetes</taxon>
        <taxon>Saccharomycodales</taxon>
        <taxon>Saccharomycodaceae</taxon>
        <taxon>Hanseniaspora</taxon>
    </lineage>
</organism>
<evidence type="ECO:0000313" key="13">
    <source>
        <dbReference type="Proteomes" id="UP000095728"/>
    </source>
</evidence>
<keyword evidence="10 11" id="KW-0472">Membrane</keyword>
<evidence type="ECO:0000256" key="4">
    <source>
        <dbReference type="ARBA" id="ARBA00015368"/>
    </source>
</evidence>
<dbReference type="Proteomes" id="UP000095728">
    <property type="component" value="Unassembled WGS sequence"/>
</dbReference>
<evidence type="ECO:0000313" key="12">
    <source>
        <dbReference type="EMBL" id="OEJ81087.1"/>
    </source>
</evidence>
<evidence type="ECO:0000256" key="3">
    <source>
        <dbReference type="ARBA" id="ARBA00008370"/>
    </source>
</evidence>
<gene>
    <name evidence="12" type="ORF">AWRI3579_g4051</name>
</gene>
<keyword evidence="13" id="KW-1185">Reference proteome</keyword>
<sequence>MGSTFGQKVFRSKRQEALYNASIPGKYRKAFEKRPFFFFGLPFLAIIGLSSYWLSGLTSVRYEKHDAKQCEIDAQELIDLPKRKFDMKEEYYRLQGIGLDDWEQKRVPRMKGESDNVFD</sequence>
<evidence type="ECO:0000256" key="5">
    <source>
        <dbReference type="ARBA" id="ARBA00019222"/>
    </source>
</evidence>
<comment type="subcellular location">
    <subcellularLocation>
        <location evidence="2">Mitochondrion inner membrane</location>
        <topology evidence="2">Single-pass membrane protein</topology>
    </subcellularLocation>
</comment>
<keyword evidence="9" id="KW-0496">Mitochondrion</keyword>
<dbReference type="STRING" id="56408.A0A1E5R2F0"/>
<dbReference type="AlphaFoldDB" id="A0A1E5R2F0"/>
<dbReference type="PANTHER" id="PTHR17130">
    <property type="entry name" value="MITOCHONDRIAL OUTER MEMBRANE PROTEIN 25"/>
    <property type="match status" value="1"/>
</dbReference>
<dbReference type="GO" id="GO:0033617">
    <property type="term" value="P:mitochondrial respiratory chain complex IV assembly"/>
    <property type="evidence" value="ECO:0007669"/>
    <property type="project" value="TreeGrafter"/>
</dbReference>
<name>A0A1E5R2F0_9ASCO</name>
<evidence type="ECO:0000256" key="9">
    <source>
        <dbReference type="ARBA" id="ARBA00023128"/>
    </source>
</evidence>
<protein>
    <recommendedName>
        <fullName evidence="4">Cytochrome c oxidase assembly protein COX16, mitochondrial</fullName>
    </recommendedName>
    <alternativeName>
        <fullName evidence="5">Cytochrome c oxidase assembly protein cox16, mitochondrial</fullName>
    </alternativeName>
</protein>
<dbReference type="OrthoDB" id="5516033at2759"/>
<dbReference type="GO" id="GO:0005743">
    <property type="term" value="C:mitochondrial inner membrane"/>
    <property type="evidence" value="ECO:0007669"/>
    <property type="project" value="UniProtKB-SubCell"/>
</dbReference>
<evidence type="ECO:0000256" key="6">
    <source>
        <dbReference type="ARBA" id="ARBA00022692"/>
    </source>
</evidence>
<evidence type="ECO:0000256" key="11">
    <source>
        <dbReference type="SAM" id="Phobius"/>
    </source>
</evidence>
<proteinExistence type="inferred from homology"/>